<feature type="coiled-coil region" evidence="1">
    <location>
        <begin position="3"/>
        <end position="55"/>
    </location>
</feature>
<accession>A0A8S3DN52</accession>
<sequence>RLIQKDIDTNTELKDRIKQLENDLKDQRFNDRNTIRELETRLADIQTKLNQREQE</sequence>
<gene>
    <name evidence="2" type="ORF">SMN809_LOCUS56164</name>
</gene>
<comment type="caution">
    <text evidence="2">The sequence shown here is derived from an EMBL/GenBank/DDBJ whole genome shotgun (WGS) entry which is preliminary data.</text>
</comment>
<evidence type="ECO:0000256" key="1">
    <source>
        <dbReference type="SAM" id="Coils"/>
    </source>
</evidence>
<feature type="non-terminal residue" evidence="2">
    <location>
        <position position="1"/>
    </location>
</feature>
<keyword evidence="1" id="KW-0175">Coiled coil</keyword>
<organism evidence="2 3">
    <name type="scientific">Rotaria magnacalcarata</name>
    <dbReference type="NCBI Taxonomy" id="392030"/>
    <lineage>
        <taxon>Eukaryota</taxon>
        <taxon>Metazoa</taxon>
        <taxon>Spiralia</taxon>
        <taxon>Gnathifera</taxon>
        <taxon>Rotifera</taxon>
        <taxon>Eurotatoria</taxon>
        <taxon>Bdelloidea</taxon>
        <taxon>Philodinida</taxon>
        <taxon>Philodinidae</taxon>
        <taxon>Rotaria</taxon>
    </lineage>
</organism>
<evidence type="ECO:0000313" key="3">
    <source>
        <dbReference type="Proteomes" id="UP000676336"/>
    </source>
</evidence>
<evidence type="ECO:0000313" key="2">
    <source>
        <dbReference type="EMBL" id="CAF4988804.1"/>
    </source>
</evidence>
<dbReference type="AlphaFoldDB" id="A0A8S3DN52"/>
<dbReference type="Proteomes" id="UP000676336">
    <property type="component" value="Unassembled WGS sequence"/>
</dbReference>
<protein>
    <submittedName>
        <fullName evidence="2">Uncharacterized protein</fullName>
    </submittedName>
</protein>
<proteinExistence type="predicted"/>
<dbReference type="EMBL" id="CAJOBI010200084">
    <property type="protein sequence ID" value="CAF4988804.1"/>
    <property type="molecule type" value="Genomic_DNA"/>
</dbReference>
<reference evidence="2" key="1">
    <citation type="submission" date="2021-02" db="EMBL/GenBank/DDBJ databases">
        <authorList>
            <person name="Nowell W R."/>
        </authorList>
    </citation>
    <scope>NUCLEOTIDE SEQUENCE</scope>
</reference>
<name>A0A8S3DN52_9BILA</name>
<feature type="non-terminal residue" evidence="2">
    <location>
        <position position="55"/>
    </location>
</feature>